<dbReference type="Pfam" id="PF00561">
    <property type="entry name" value="Abhydrolase_1"/>
    <property type="match status" value="1"/>
</dbReference>
<evidence type="ECO:0000313" key="2">
    <source>
        <dbReference type="EMBL" id="GFG62559.1"/>
    </source>
</evidence>
<dbReference type="RefSeq" id="WP_085073778.1">
    <property type="nucleotide sequence ID" value="NZ_BLKU01000001.1"/>
</dbReference>
<dbReference type="Proteomes" id="UP000465306">
    <property type="component" value="Unassembled WGS sequence"/>
</dbReference>
<feature type="domain" description="AB hydrolase-1" evidence="1">
    <location>
        <begin position="49"/>
        <end position="297"/>
    </location>
</feature>
<dbReference type="PANTHER" id="PTHR43689:SF8">
    <property type="entry name" value="ALPHA_BETA-HYDROLASES SUPERFAMILY PROTEIN"/>
    <property type="match status" value="1"/>
</dbReference>
<keyword evidence="4" id="KW-1185">Reference proteome</keyword>
<dbReference type="InterPro" id="IPR000073">
    <property type="entry name" value="AB_hydrolase_1"/>
</dbReference>
<dbReference type="SUPFAM" id="SSF53474">
    <property type="entry name" value="alpha/beta-Hydrolases"/>
    <property type="match status" value="1"/>
</dbReference>
<organism evidence="3 5">
    <name type="scientific">Mycobacterium kubicae</name>
    <dbReference type="NCBI Taxonomy" id="120959"/>
    <lineage>
        <taxon>Bacteria</taxon>
        <taxon>Bacillati</taxon>
        <taxon>Actinomycetota</taxon>
        <taxon>Actinomycetes</taxon>
        <taxon>Mycobacteriales</taxon>
        <taxon>Mycobacteriaceae</taxon>
        <taxon>Mycobacterium</taxon>
        <taxon>Mycobacterium simiae complex</taxon>
    </lineage>
</organism>
<gene>
    <name evidence="3" type="ORF">I2456_01015</name>
    <name evidence="2" type="ORF">MKUB_00490</name>
</gene>
<sequence length="312" mass="33506">MIERVPVNGDYGQAAEPTWRRADWSERERDAVVGGRRLRYVDTVHGDRAFVLVHGMGGRWQHWLEAIPTLAKHGRVLALDLPGFGRSESPAAGASLDNFADAAAEVVTSLDIERVVFVGHSMGGPVALRFAARHPALAEGIVLVAGAVLQFSAMLGLRGVRRFVRERPRETAAIALEIATAGLPAPAPLRRLVVRSPALRRVFLSPYVLDPLALPDDSVALIVDGAGARGVFPTVRAIGRSNPRQGLADVRCPILSLAAEHDRIAPLADTEALDAELSGARTVVLEGCGHMPMLERPTAFNAQLVRFAEEIG</sequence>
<dbReference type="KEGG" id="mku:I2456_01015"/>
<dbReference type="EMBL" id="CP065047">
    <property type="protein sequence ID" value="QPI38193.1"/>
    <property type="molecule type" value="Genomic_DNA"/>
</dbReference>
<dbReference type="AlphaFoldDB" id="A0AAX1J9L0"/>
<protein>
    <submittedName>
        <fullName evidence="3">Alpha/beta fold hydrolase</fullName>
    </submittedName>
    <submittedName>
        <fullName evidence="2">Alpha/beta hydrolase</fullName>
    </submittedName>
</protein>
<dbReference type="PRINTS" id="PR00111">
    <property type="entry name" value="ABHYDROLASE"/>
</dbReference>
<keyword evidence="3" id="KW-0378">Hydrolase</keyword>
<reference evidence="2" key="2">
    <citation type="submission" date="2020-02" db="EMBL/GenBank/DDBJ databases">
        <authorList>
            <person name="Matsumoto Y."/>
            <person name="Kinjo T."/>
            <person name="Motooka D."/>
            <person name="Nabeya D."/>
            <person name="Jung N."/>
            <person name="Uechi K."/>
            <person name="Horii T."/>
            <person name="Iida T."/>
            <person name="Fujita J."/>
            <person name="Nakamura S."/>
        </authorList>
    </citation>
    <scope>NUCLEOTIDE SEQUENCE</scope>
    <source>
        <strain evidence="2">JCM 13573</strain>
    </source>
</reference>
<dbReference type="GO" id="GO:0016787">
    <property type="term" value="F:hydrolase activity"/>
    <property type="evidence" value="ECO:0007669"/>
    <property type="project" value="UniProtKB-KW"/>
</dbReference>
<accession>A0AAX1J9L0</accession>
<dbReference type="InterPro" id="IPR029058">
    <property type="entry name" value="AB_hydrolase_fold"/>
</dbReference>
<reference evidence="3" key="3">
    <citation type="submission" date="2020-11" db="EMBL/GenBank/DDBJ databases">
        <title>Intraspecies plasmid and genomic variation of Mycobacterium kubicae revealed by the complete genome sequences of two clinical isolates.</title>
        <authorList>
            <person name="Hendrix J.R."/>
            <person name="Epperson L.E."/>
            <person name="Honda J.R."/>
            <person name="Strong M."/>
        </authorList>
    </citation>
    <scope>NUCLEOTIDE SEQUENCE</scope>
    <source>
        <strain evidence="3">JCM 13573</strain>
    </source>
</reference>
<dbReference type="EMBL" id="BLKU01000001">
    <property type="protein sequence ID" value="GFG62559.1"/>
    <property type="molecule type" value="Genomic_DNA"/>
</dbReference>
<reference evidence="2 4" key="1">
    <citation type="journal article" date="2019" name="Emerg. Microbes Infect.">
        <title>Comprehensive subspecies identification of 175 nontuberculous mycobacteria species based on 7547 genomic profiles.</title>
        <authorList>
            <person name="Matsumoto Y."/>
            <person name="Kinjo T."/>
            <person name="Motooka D."/>
            <person name="Nabeya D."/>
            <person name="Jung N."/>
            <person name="Uechi K."/>
            <person name="Horii T."/>
            <person name="Iida T."/>
            <person name="Fujita J."/>
            <person name="Nakamura S."/>
        </authorList>
    </citation>
    <scope>NUCLEOTIDE SEQUENCE [LARGE SCALE GENOMIC DNA]</scope>
    <source>
        <strain evidence="2 4">JCM 13573</strain>
    </source>
</reference>
<dbReference type="Proteomes" id="UP000663583">
    <property type="component" value="Chromosome"/>
</dbReference>
<evidence type="ECO:0000313" key="3">
    <source>
        <dbReference type="EMBL" id="QPI38193.1"/>
    </source>
</evidence>
<evidence type="ECO:0000313" key="4">
    <source>
        <dbReference type="Proteomes" id="UP000465306"/>
    </source>
</evidence>
<dbReference type="PANTHER" id="PTHR43689">
    <property type="entry name" value="HYDROLASE"/>
    <property type="match status" value="1"/>
</dbReference>
<dbReference type="Gene3D" id="3.40.50.1820">
    <property type="entry name" value="alpha/beta hydrolase"/>
    <property type="match status" value="1"/>
</dbReference>
<name>A0AAX1J9L0_9MYCO</name>
<evidence type="ECO:0000313" key="5">
    <source>
        <dbReference type="Proteomes" id="UP000663583"/>
    </source>
</evidence>
<proteinExistence type="predicted"/>
<evidence type="ECO:0000259" key="1">
    <source>
        <dbReference type="Pfam" id="PF00561"/>
    </source>
</evidence>